<organism evidence="3 4">
    <name type="scientific">Tistrella bauzanensis</name>
    <dbReference type="NCBI Taxonomy" id="657419"/>
    <lineage>
        <taxon>Bacteria</taxon>
        <taxon>Pseudomonadati</taxon>
        <taxon>Pseudomonadota</taxon>
        <taxon>Alphaproteobacteria</taxon>
        <taxon>Geminicoccales</taxon>
        <taxon>Geminicoccaceae</taxon>
        <taxon>Tistrella</taxon>
    </lineage>
</organism>
<dbReference type="CDD" id="cd03443">
    <property type="entry name" value="PaaI_thioesterase"/>
    <property type="match status" value="1"/>
</dbReference>
<accession>A0ABQ1IB04</accession>
<reference evidence="4" key="1">
    <citation type="journal article" date="2019" name="Int. J. Syst. Evol. Microbiol.">
        <title>The Global Catalogue of Microorganisms (GCM) 10K type strain sequencing project: providing services to taxonomists for standard genome sequencing and annotation.</title>
        <authorList>
            <consortium name="The Broad Institute Genomics Platform"/>
            <consortium name="The Broad Institute Genome Sequencing Center for Infectious Disease"/>
            <person name="Wu L."/>
            <person name="Ma J."/>
        </authorList>
    </citation>
    <scope>NUCLEOTIDE SEQUENCE [LARGE SCALE GENOMIC DNA]</scope>
    <source>
        <strain evidence="4">CGMCC 1.10188</strain>
    </source>
</reference>
<dbReference type="Pfam" id="PF03061">
    <property type="entry name" value="4HBT"/>
    <property type="match status" value="1"/>
</dbReference>
<dbReference type="InterPro" id="IPR029069">
    <property type="entry name" value="HotDog_dom_sf"/>
</dbReference>
<dbReference type="SUPFAM" id="SSF54637">
    <property type="entry name" value="Thioesterase/thiol ester dehydrase-isomerase"/>
    <property type="match status" value="1"/>
</dbReference>
<comment type="caution">
    <text evidence="3">The sequence shown here is derived from an EMBL/GenBank/DDBJ whole genome shotgun (WGS) entry which is preliminary data.</text>
</comment>
<evidence type="ECO:0000313" key="4">
    <source>
        <dbReference type="Proteomes" id="UP000603352"/>
    </source>
</evidence>
<name>A0ABQ1IB04_9PROT</name>
<dbReference type="NCBIfam" id="TIGR00369">
    <property type="entry name" value="unchar_dom_1"/>
    <property type="match status" value="1"/>
</dbReference>
<proteinExistence type="predicted"/>
<gene>
    <name evidence="3" type="ORF">GCM10011505_12710</name>
</gene>
<dbReference type="Gene3D" id="3.10.129.10">
    <property type="entry name" value="Hotdog Thioesterase"/>
    <property type="match status" value="1"/>
</dbReference>
<evidence type="ECO:0000259" key="2">
    <source>
        <dbReference type="Pfam" id="PF03061"/>
    </source>
</evidence>
<sequence>MTDTSPSALDALALDALGQRLRGFVLAMPAARLLGFSFVEVAPGRVVLDLPFRPELGEHQGLFQGGIIGALIDFAGGSANATGLGADQALVTLDYTVKLLRPARAAGLLARARVIDPGGRIAVSAVDVVCRDADGAVPDDRPVATGLVSTRRVDLRPGRPAGV</sequence>
<keyword evidence="1" id="KW-0378">Hydrolase</keyword>
<dbReference type="InterPro" id="IPR003736">
    <property type="entry name" value="PAAI_dom"/>
</dbReference>
<dbReference type="InterPro" id="IPR006683">
    <property type="entry name" value="Thioestr_dom"/>
</dbReference>
<evidence type="ECO:0000256" key="1">
    <source>
        <dbReference type="ARBA" id="ARBA00022801"/>
    </source>
</evidence>
<keyword evidence="4" id="KW-1185">Reference proteome</keyword>
<dbReference type="Proteomes" id="UP000603352">
    <property type="component" value="Unassembled WGS sequence"/>
</dbReference>
<protein>
    <recommendedName>
        <fullName evidence="2">Thioesterase domain-containing protein</fullName>
    </recommendedName>
</protein>
<dbReference type="EMBL" id="BMDZ01000009">
    <property type="protein sequence ID" value="GGB32693.1"/>
    <property type="molecule type" value="Genomic_DNA"/>
</dbReference>
<dbReference type="RefSeq" id="WP_188575894.1">
    <property type="nucleotide sequence ID" value="NZ_BMDZ01000009.1"/>
</dbReference>
<evidence type="ECO:0000313" key="3">
    <source>
        <dbReference type="EMBL" id="GGB32693.1"/>
    </source>
</evidence>
<feature type="domain" description="Thioesterase" evidence="2">
    <location>
        <begin position="65"/>
        <end position="132"/>
    </location>
</feature>